<feature type="domain" description="Proline dehydrogenase PutA" evidence="9">
    <location>
        <begin position="59"/>
        <end position="168"/>
    </location>
</feature>
<dbReference type="PANTHER" id="PTHR42862">
    <property type="entry name" value="DELTA-1-PYRROLINE-5-CARBOXYLATE DEHYDROGENASE 1, ISOFORM A-RELATED"/>
    <property type="match status" value="1"/>
</dbReference>
<dbReference type="EMBL" id="CP019948">
    <property type="protein sequence ID" value="ARN80204.1"/>
    <property type="molecule type" value="Genomic_DNA"/>
</dbReference>
<evidence type="ECO:0000256" key="2">
    <source>
        <dbReference type="ARBA" id="ARBA00023002"/>
    </source>
</evidence>
<evidence type="ECO:0000259" key="9">
    <source>
        <dbReference type="Pfam" id="PF14850"/>
    </source>
</evidence>
<dbReference type="Pfam" id="PF14850">
    <property type="entry name" value="Pro_dh-DNA_bdg"/>
    <property type="match status" value="1"/>
</dbReference>
<keyword evidence="5" id="KW-0804">Transcription</keyword>
<dbReference type="KEGG" id="mbry:B1812_02890"/>
<dbReference type="InterPro" id="IPR029041">
    <property type="entry name" value="FAD-linked_oxidoreductase-like"/>
</dbReference>
<keyword evidence="5" id="KW-0274">FAD</keyword>
<dbReference type="GO" id="GO:0010133">
    <property type="term" value="P:L-proline catabolic process to L-glutamate"/>
    <property type="evidence" value="ECO:0007669"/>
    <property type="project" value="UniProtKB-UniRule"/>
</dbReference>
<dbReference type="SUPFAM" id="SSF53720">
    <property type="entry name" value="ALDH-like"/>
    <property type="match status" value="1"/>
</dbReference>
<dbReference type="GO" id="GO:0004657">
    <property type="term" value="F:proline dehydrogenase activity"/>
    <property type="evidence" value="ECO:0007669"/>
    <property type="project" value="UniProtKB-UniRule"/>
</dbReference>
<comment type="pathway">
    <text evidence="1 5">Amino-acid degradation; L-proline degradation into L-glutamate; L-glutamate from L-proline: step 2/2.</text>
</comment>
<dbReference type="InterPro" id="IPR016160">
    <property type="entry name" value="Ald_DH_CS_CYS"/>
</dbReference>
<keyword evidence="2 5" id="KW-0560">Oxidoreductase</keyword>
<comment type="catalytic activity">
    <reaction evidence="5">
        <text>L-proline + a quinone = (S)-1-pyrroline-5-carboxylate + a quinol + H(+)</text>
        <dbReference type="Rhea" id="RHEA:23784"/>
        <dbReference type="ChEBI" id="CHEBI:15378"/>
        <dbReference type="ChEBI" id="CHEBI:17388"/>
        <dbReference type="ChEBI" id="CHEBI:24646"/>
        <dbReference type="ChEBI" id="CHEBI:60039"/>
        <dbReference type="ChEBI" id="CHEBI:132124"/>
        <dbReference type="EC" id="1.5.5.2"/>
    </reaction>
</comment>
<proteinExistence type="inferred from homology"/>
<dbReference type="InterPro" id="IPR016162">
    <property type="entry name" value="Ald_DH_N"/>
</dbReference>
<dbReference type="InterPro" id="IPR005933">
    <property type="entry name" value="PutA_C"/>
</dbReference>
<evidence type="ECO:0000313" key="11">
    <source>
        <dbReference type="Proteomes" id="UP000193978"/>
    </source>
</evidence>
<dbReference type="Gene3D" id="3.40.605.10">
    <property type="entry name" value="Aldehyde Dehydrogenase, Chain A, domain 1"/>
    <property type="match status" value="1"/>
</dbReference>
<comment type="function">
    <text evidence="5">Oxidizes proline to glutamate for use as a carbon and nitrogen source.</text>
</comment>
<evidence type="ECO:0000259" key="7">
    <source>
        <dbReference type="Pfam" id="PF00171"/>
    </source>
</evidence>
<dbReference type="InterPro" id="IPR025703">
    <property type="entry name" value="Bifunct_PutA"/>
</dbReference>
<evidence type="ECO:0000256" key="5">
    <source>
        <dbReference type="PIRNR" id="PIRNR000197"/>
    </source>
</evidence>
<keyword evidence="3 5" id="KW-0520">NAD</keyword>
<keyword evidence="5" id="KW-0642">Proline metabolism</keyword>
<dbReference type="PANTHER" id="PTHR42862:SF1">
    <property type="entry name" value="DELTA-1-PYRROLINE-5-CARBOXYLATE DEHYDROGENASE 2, ISOFORM A-RELATED"/>
    <property type="match status" value="1"/>
</dbReference>
<dbReference type="InterPro" id="IPR024082">
    <property type="entry name" value="PRODH_PutA_dom_II"/>
</dbReference>
<keyword evidence="5" id="KW-0285">Flavoprotein</keyword>
<evidence type="ECO:0000313" key="10">
    <source>
        <dbReference type="EMBL" id="ARN80204.1"/>
    </source>
</evidence>
<feature type="active site" evidence="6">
    <location>
        <position position="776"/>
    </location>
</feature>
<evidence type="ECO:0000259" key="8">
    <source>
        <dbReference type="Pfam" id="PF01619"/>
    </source>
</evidence>
<dbReference type="Pfam" id="PF01619">
    <property type="entry name" value="Pro_dh"/>
    <property type="match status" value="1"/>
</dbReference>
<dbReference type="NCBIfam" id="TIGR01238">
    <property type="entry name" value="D1pyr5carbox3"/>
    <property type="match status" value="1"/>
</dbReference>
<evidence type="ECO:0000256" key="1">
    <source>
        <dbReference type="ARBA" id="ARBA00004786"/>
    </source>
</evidence>
<evidence type="ECO:0000256" key="3">
    <source>
        <dbReference type="ARBA" id="ARBA00023027"/>
    </source>
</evidence>
<dbReference type="Gene3D" id="1.20.5.460">
    <property type="entry name" value="Single helix bin"/>
    <property type="match status" value="1"/>
</dbReference>
<dbReference type="Gene3D" id="3.20.20.220">
    <property type="match status" value="1"/>
</dbReference>
<keyword evidence="5" id="KW-0805">Transcription regulation</keyword>
<dbReference type="AlphaFoldDB" id="A0A1W6MRI2"/>
<dbReference type="CDD" id="cd07125">
    <property type="entry name" value="ALDH_PutA-P5CDH"/>
    <property type="match status" value="1"/>
</dbReference>
<dbReference type="InterPro" id="IPR016161">
    <property type="entry name" value="Ald_DH/histidinol_DH"/>
</dbReference>
<reference evidence="10 11" key="1">
    <citation type="submission" date="2017-02" db="EMBL/GenBank/DDBJ databases">
        <authorList>
            <person name="Peterson S.W."/>
        </authorList>
    </citation>
    <scope>NUCLEOTIDE SEQUENCE [LARGE SCALE GENOMIC DNA]</scope>
    <source>
        <strain evidence="10 11">S285</strain>
    </source>
</reference>
<comment type="catalytic activity">
    <reaction evidence="4 5">
        <text>L-glutamate 5-semialdehyde + NAD(+) + H2O = L-glutamate + NADH + 2 H(+)</text>
        <dbReference type="Rhea" id="RHEA:30235"/>
        <dbReference type="ChEBI" id="CHEBI:15377"/>
        <dbReference type="ChEBI" id="CHEBI:15378"/>
        <dbReference type="ChEBI" id="CHEBI:29985"/>
        <dbReference type="ChEBI" id="CHEBI:57540"/>
        <dbReference type="ChEBI" id="CHEBI:57945"/>
        <dbReference type="ChEBI" id="CHEBI:58066"/>
        <dbReference type="EC" id="1.2.1.88"/>
    </reaction>
</comment>
<comment type="pathway">
    <text evidence="5">Amino-acid degradation; L-proline degradation into L-glutamate; L-glutamate from L-proline: step 1/2.</text>
</comment>
<comment type="similarity">
    <text evidence="5">In the N-terminal section; belongs to the proline dehydrogenase family.</text>
</comment>
<evidence type="ECO:0000256" key="4">
    <source>
        <dbReference type="ARBA" id="ARBA00048142"/>
    </source>
</evidence>
<dbReference type="SUPFAM" id="SSF81935">
    <property type="entry name" value="N-terminal domain of bifunctional PutA protein"/>
    <property type="match status" value="1"/>
</dbReference>
<dbReference type="UniPathway" id="UPA00261">
    <property type="reaction ID" value="UER00373"/>
</dbReference>
<dbReference type="InterPro" id="IPR050485">
    <property type="entry name" value="Proline_metab_enzyme"/>
</dbReference>
<dbReference type="EC" id="1.5.5.2" evidence="5"/>
<dbReference type="EC" id="1.2.1.88" evidence="5"/>
<dbReference type="GO" id="GO:0003677">
    <property type="term" value="F:DNA binding"/>
    <property type="evidence" value="ECO:0007669"/>
    <property type="project" value="UniProtKB-KW"/>
</dbReference>
<dbReference type="InterPro" id="IPR016163">
    <property type="entry name" value="Ald_DH_C"/>
</dbReference>
<keyword evidence="11" id="KW-1185">Reference proteome</keyword>
<comment type="cofactor">
    <cofactor evidence="5">
        <name>FAD</name>
        <dbReference type="ChEBI" id="CHEBI:57692"/>
    </cofactor>
</comment>
<evidence type="ECO:0000256" key="6">
    <source>
        <dbReference type="PIRSR" id="PIRSR000197-1"/>
    </source>
</evidence>
<organism evidence="10 11">
    <name type="scientific">Methylocystis bryophila</name>
    <dbReference type="NCBI Taxonomy" id="655015"/>
    <lineage>
        <taxon>Bacteria</taxon>
        <taxon>Pseudomonadati</taxon>
        <taxon>Pseudomonadota</taxon>
        <taxon>Alphaproteobacteria</taxon>
        <taxon>Hyphomicrobiales</taxon>
        <taxon>Methylocystaceae</taxon>
        <taxon>Methylocystis</taxon>
    </lineage>
</organism>
<protein>
    <recommendedName>
        <fullName evidence="5">Bifunctional protein PutA</fullName>
    </recommendedName>
    <domain>
        <recommendedName>
            <fullName evidence="5">Proline dehydrogenase</fullName>
            <ecNumber evidence="5">1.5.5.2</ecNumber>
        </recommendedName>
        <alternativeName>
            <fullName evidence="5">Proline oxidase</fullName>
        </alternativeName>
    </domain>
    <domain>
        <recommendedName>
            <fullName evidence="5">Delta-1-pyrroline-5-carboxylate dehydrogenase</fullName>
            <shortName evidence="5">P5C dehydrogenase</shortName>
            <ecNumber evidence="5">1.2.1.88</ecNumber>
        </recommendedName>
        <alternativeName>
            <fullName evidence="5">L-glutamate gamma-semialdehyde dehydrogenase</fullName>
        </alternativeName>
    </domain>
</protein>
<dbReference type="STRING" id="655015.B1812_02890"/>
<feature type="active site" evidence="6">
    <location>
        <position position="810"/>
    </location>
</feature>
<dbReference type="PROSITE" id="PS00070">
    <property type="entry name" value="ALDEHYDE_DEHYDR_CYS"/>
    <property type="match status" value="1"/>
</dbReference>
<dbReference type="InterPro" id="IPR024089">
    <property type="entry name" value="PRODH_PutA_dom_I/II"/>
</dbReference>
<dbReference type="InterPro" id="IPR015590">
    <property type="entry name" value="Aldehyde_DH_dom"/>
</dbReference>
<dbReference type="GO" id="GO:0009898">
    <property type="term" value="C:cytoplasmic side of plasma membrane"/>
    <property type="evidence" value="ECO:0007669"/>
    <property type="project" value="TreeGrafter"/>
</dbReference>
<dbReference type="OrthoDB" id="9812625at2"/>
<feature type="domain" description="Aldehyde dehydrogenase" evidence="7">
    <location>
        <begin position="545"/>
        <end position="996"/>
    </location>
</feature>
<keyword evidence="5" id="KW-0678">Repressor</keyword>
<dbReference type="InterPro" id="IPR002872">
    <property type="entry name" value="Proline_DH_dom"/>
</dbReference>
<accession>A0A1W6MRI2</accession>
<comment type="similarity">
    <text evidence="5">In the C-terminal section; belongs to the aldehyde dehydrogenase family.</text>
</comment>
<dbReference type="NCBIfam" id="NF008869">
    <property type="entry name" value="PRK11904.1"/>
    <property type="match status" value="1"/>
</dbReference>
<keyword evidence="5" id="KW-0238">DNA-binding</keyword>
<dbReference type="RefSeq" id="WP_085770261.1">
    <property type="nucleotide sequence ID" value="NZ_AP027149.1"/>
</dbReference>
<dbReference type="Proteomes" id="UP000193978">
    <property type="component" value="Chromosome"/>
</dbReference>
<dbReference type="FunFam" id="3.40.309.10:FF:000005">
    <property type="entry name" value="1-pyrroline-5-carboxylate dehydrogenase 1"/>
    <property type="match status" value="1"/>
</dbReference>
<dbReference type="SUPFAM" id="SSF51730">
    <property type="entry name" value="FAD-linked oxidoreductase"/>
    <property type="match status" value="1"/>
</dbReference>
<dbReference type="Pfam" id="PF00171">
    <property type="entry name" value="Aldedh"/>
    <property type="match status" value="1"/>
</dbReference>
<feature type="domain" description="Proline dehydrogenase" evidence="8">
    <location>
        <begin position="176"/>
        <end position="463"/>
    </location>
</feature>
<dbReference type="GO" id="GO:0003842">
    <property type="term" value="F:L-glutamate gamma-semialdehyde dehydrogenase activity"/>
    <property type="evidence" value="ECO:0007669"/>
    <property type="project" value="UniProtKB-UniRule"/>
</dbReference>
<dbReference type="Gene3D" id="3.40.309.10">
    <property type="entry name" value="Aldehyde Dehydrogenase, Chain A, domain 2"/>
    <property type="match status" value="1"/>
</dbReference>
<dbReference type="PIRSF" id="PIRSF000197">
    <property type="entry name" value="Bifunct_PutA"/>
    <property type="match status" value="1"/>
</dbReference>
<name>A0A1W6MRI2_9HYPH</name>
<sequence>MSEGRLLAPFAAPYAEDDAQIAARLLARRPDPGARDATEALARELVAASRPQGLLIGGIEDFLREFSLTSREGLAVMALAESLLRVPDDETLDRLLADKLAVGDFAHHRIAGDALLVQACAFALGLSARLFEEGASPHGAAESVARRLGLPALRLAAKQAMRLMGAHFVFGETIENALSRRAPHLRYSFDMLGEAARTQEDAERYFEAYAHAIEAVGGAAGAQALPERPGVSVKLSALHPRYEAISRERVLAELAPRLLDLARLAREHDLAFTIDAEEADRLELSLDVMARVVADPSLKGWEGFGLAVQAYQKRAEAVIDHVAGWAKTLNRRLMLRLVKGAYWDLEIKRAQERGLADYPVFTRKAMTDANYLACAARLFAEPMLFPQFATHNAMTAAAILAQGAKPESFEFQRLHGMGEGLYGLLLQKGAAVRVYAPVGKHRDLLAYLVRRLIENGANSSYVARLADPHCGIEDLLEDPFAALGRPENARHRHLPLPKDLYRPLRSNSDGVEFGDQKALSALLVEIDASRGAKFFAQPASASMTQKRAIHSPFDGTRVGDVIEADAASLDVAMAAAHRAFSAWGAQPAETRAQILERAAALIESRRGRLIALLQSEGGKTLDDALAEVREAADYCRYYANVARELMRERALPGPTGEENRLRHVGRGVFVCISPWNFPLAIFVGQIAAALVAGNAVAAKPAEQTPLIGFEAVALLREAGVPADALQFLPGDGAVGASLVAHELTAGVVFTGSVAVAQEINRALAKKPGPIVPLIAETGGINAMIVDSTALFEHVADDVCASAFRSAGQRCSALRLLYLQEEIFDACLATIVGAAKELRLGDPGDPATHIGPVIDRGAKAALDDYLARRRAEGSVVYTGAAPGQGCFVAPHVVRLSSGRELNQEIFGPVLHVAPWRAGDFDSLVAEIMAANYGLTIGLHSRIEARAKRLAALAPAGNIYINRTMIGAVVGSQPFGGFNLSGTGPKAGGADYLRRFVREITVTTNTAALGGDLRLWASEE</sequence>
<dbReference type="GO" id="GO:0003700">
    <property type="term" value="F:DNA-binding transcription factor activity"/>
    <property type="evidence" value="ECO:0007669"/>
    <property type="project" value="InterPro"/>
</dbReference>
<gene>
    <name evidence="10" type="ORF">B1812_02890</name>
</gene>